<sequence length="100" mass="10179">MVAGCGAEICPVNGSGVKPSVRRAQGGASVIHSPIAASDFAPVRRGGGHRADQCGEGVDPAFTAPGIGYPGQECSQVNGIEEWCRGGYRGQLAQRGGGRR</sequence>
<accession>A0ABN2NZC2</accession>
<evidence type="ECO:0000313" key="1">
    <source>
        <dbReference type="EMBL" id="GAA1907723.1"/>
    </source>
</evidence>
<reference evidence="1 2" key="1">
    <citation type="journal article" date="2019" name="Int. J. Syst. Evol. Microbiol.">
        <title>The Global Catalogue of Microorganisms (GCM) 10K type strain sequencing project: providing services to taxonomists for standard genome sequencing and annotation.</title>
        <authorList>
            <consortium name="The Broad Institute Genomics Platform"/>
            <consortium name="The Broad Institute Genome Sequencing Center for Infectious Disease"/>
            <person name="Wu L."/>
            <person name="Ma J."/>
        </authorList>
    </citation>
    <scope>NUCLEOTIDE SEQUENCE [LARGE SCALE GENOMIC DNA]</scope>
    <source>
        <strain evidence="1 2">JCM 13581</strain>
    </source>
</reference>
<keyword evidence="2" id="KW-1185">Reference proteome</keyword>
<gene>
    <name evidence="1" type="ORF">GCM10009716_17100</name>
</gene>
<dbReference type="Proteomes" id="UP001501303">
    <property type="component" value="Unassembled WGS sequence"/>
</dbReference>
<proteinExistence type="predicted"/>
<dbReference type="EMBL" id="BAAAMJ010000014">
    <property type="protein sequence ID" value="GAA1907723.1"/>
    <property type="molecule type" value="Genomic_DNA"/>
</dbReference>
<organism evidence="1 2">
    <name type="scientific">Streptomyces sodiiphilus</name>
    <dbReference type="NCBI Taxonomy" id="226217"/>
    <lineage>
        <taxon>Bacteria</taxon>
        <taxon>Bacillati</taxon>
        <taxon>Actinomycetota</taxon>
        <taxon>Actinomycetes</taxon>
        <taxon>Kitasatosporales</taxon>
        <taxon>Streptomycetaceae</taxon>
        <taxon>Streptomyces</taxon>
    </lineage>
</organism>
<comment type="caution">
    <text evidence="1">The sequence shown here is derived from an EMBL/GenBank/DDBJ whole genome shotgun (WGS) entry which is preliminary data.</text>
</comment>
<evidence type="ECO:0000313" key="2">
    <source>
        <dbReference type="Proteomes" id="UP001501303"/>
    </source>
</evidence>
<protein>
    <submittedName>
        <fullName evidence="1">Uncharacterized protein</fullName>
    </submittedName>
</protein>
<name>A0ABN2NZC2_9ACTN</name>